<keyword evidence="2" id="KW-0812">Transmembrane</keyword>
<evidence type="ECO:0000313" key="4">
    <source>
        <dbReference type="Proteomes" id="UP000668403"/>
    </source>
</evidence>
<protein>
    <recommendedName>
        <fullName evidence="5">Gram-positive cocci surface proteins LPxTG domain-containing protein</fullName>
    </recommendedName>
</protein>
<dbReference type="RefSeq" id="WP_208236948.1">
    <property type="nucleotide sequence ID" value="NZ_BAAAQU010000001.1"/>
</dbReference>
<evidence type="ECO:0000313" key="3">
    <source>
        <dbReference type="EMBL" id="MBO2989107.1"/>
    </source>
</evidence>
<comment type="caution">
    <text evidence="3">The sequence shown here is derived from an EMBL/GenBank/DDBJ whole genome shotgun (WGS) entry which is preliminary data.</text>
</comment>
<accession>A0A939QC75</accession>
<keyword evidence="4" id="KW-1185">Reference proteome</keyword>
<dbReference type="Proteomes" id="UP000668403">
    <property type="component" value="Unassembled WGS sequence"/>
</dbReference>
<feature type="region of interest" description="Disordered" evidence="1">
    <location>
        <begin position="197"/>
        <end position="223"/>
    </location>
</feature>
<evidence type="ECO:0000256" key="2">
    <source>
        <dbReference type="SAM" id="Phobius"/>
    </source>
</evidence>
<evidence type="ECO:0000256" key="1">
    <source>
        <dbReference type="SAM" id="MobiDB-lite"/>
    </source>
</evidence>
<gene>
    <name evidence="3" type="ORF">J4H85_03720</name>
</gene>
<keyword evidence="2" id="KW-0472">Membrane</keyword>
<keyword evidence="2" id="KW-1133">Transmembrane helix</keyword>
<organism evidence="3 4">
    <name type="scientific">Leucobacter tardus</name>
    <dbReference type="NCBI Taxonomy" id="501483"/>
    <lineage>
        <taxon>Bacteria</taxon>
        <taxon>Bacillati</taxon>
        <taxon>Actinomycetota</taxon>
        <taxon>Actinomycetes</taxon>
        <taxon>Micrococcales</taxon>
        <taxon>Microbacteriaceae</taxon>
        <taxon>Leucobacter</taxon>
    </lineage>
</organism>
<feature type="compositionally biased region" description="Pro residues" evidence="1">
    <location>
        <begin position="203"/>
        <end position="218"/>
    </location>
</feature>
<reference evidence="3" key="1">
    <citation type="submission" date="2021-03" db="EMBL/GenBank/DDBJ databases">
        <title>Leucobacter chromiisoli sp. nov., isolated from chromium-containing soil of chemical plant.</title>
        <authorList>
            <person name="Xu Z."/>
        </authorList>
    </citation>
    <scope>NUCLEOTIDE SEQUENCE</scope>
    <source>
        <strain evidence="3">K 70/01</strain>
    </source>
</reference>
<dbReference type="EMBL" id="JAGFBF010000001">
    <property type="protein sequence ID" value="MBO2989107.1"/>
    <property type="molecule type" value="Genomic_DNA"/>
</dbReference>
<dbReference type="AlphaFoldDB" id="A0A939QC75"/>
<feature type="transmembrane region" description="Helical" evidence="2">
    <location>
        <begin position="228"/>
        <end position="247"/>
    </location>
</feature>
<proteinExistence type="predicted"/>
<name>A0A939QC75_9MICO</name>
<evidence type="ECO:0008006" key="5">
    <source>
        <dbReference type="Google" id="ProtNLM"/>
    </source>
</evidence>
<sequence>MTLSRTTIAPRPLRRPRRTIVRAVLATLSVAVLVSGALLSVTRASAIYAELTETGAPGMLQLRADSSMPLWTTLAPGESMQWLVEASLADADRGTLDLELRSTGSLVDTAGLTAAVVSCERAFATDQPGEPRCTAGSRTELPPTPLAAISTMDGGTLHSLLDLDRNHPRHLLITLSLPRGAAVDDGAQAVVGLGLHAAGDTPARPPEPGTPPGDPGPRGPLAMTGDDLLPLLLLAAGLCGLGALALLKRRAPERVAGGSS</sequence>